<protein>
    <recommendedName>
        <fullName evidence="4">Extracellular membrane protein CFEM domain-containing protein</fullName>
    </recommendedName>
</protein>
<dbReference type="EMBL" id="ML977356">
    <property type="protein sequence ID" value="KAF2107232.1"/>
    <property type="molecule type" value="Genomic_DNA"/>
</dbReference>
<sequence length="202" mass="22434">MEPFFIFYLLFFVTATAFPLAQPGASDSDITSCSTSCESEWAICVANVIIAHPTNETSGTCKSQASGTCRDCDIYSAPNVDPDRASSSPPAEAGISAANQCLTNNCQLAIGLCIRRLGSRYPPDEKRDLCQAYTCDFTNDINMFTVQELRLLFAFSNYSPCQRPKRWRAMIREYQPEERWNEWVAIVFQGLVVKVSTSLGGH</sequence>
<proteinExistence type="predicted"/>
<dbReference type="AlphaFoldDB" id="A0A6A5YJ48"/>
<accession>A0A6A5YJ48</accession>
<reference evidence="2" key="1">
    <citation type="journal article" date="2020" name="Stud. Mycol.">
        <title>101 Dothideomycetes genomes: a test case for predicting lifestyles and emergence of pathogens.</title>
        <authorList>
            <person name="Haridas S."/>
            <person name="Albert R."/>
            <person name="Binder M."/>
            <person name="Bloem J."/>
            <person name="Labutti K."/>
            <person name="Salamov A."/>
            <person name="Andreopoulos B."/>
            <person name="Baker S."/>
            <person name="Barry K."/>
            <person name="Bills G."/>
            <person name="Bluhm B."/>
            <person name="Cannon C."/>
            <person name="Castanera R."/>
            <person name="Culley D."/>
            <person name="Daum C."/>
            <person name="Ezra D."/>
            <person name="Gonzalez J."/>
            <person name="Henrissat B."/>
            <person name="Kuo A."/>
            <person name="Liang C."/>
            <person name="Lipzen A."/>
            <person name="Lutzoni F."/>
            <person name="Magnuson J."/>
            <person name="Mondo S."/>
            <person name="Nolan M."/>
            <person name="Ohm R."/>
            <person name="Pangilinan J."/>
            <person name="Park H.-J."/>
            <person name="Ramirez L."/>
            <person name="Alfaro M."/>
            <person name="Sun H."/>
            <person name="Tritt A."/>
            <person name="Yoshinaga Y."/>
            <person name="Zwiers L.-H."/>
            <person name="Turgeon B."/>
            <person name="Goodwin S."/>
            <person name="Spatafora J."/>
            <person name="Crous P."/>
            <person name="Grigoriev I."/>
        </authorList>
    </citation>
    <scope>NUCLEOTIDE SEQUENCE</scope>
    <source>
        <strain evidence="2">CBS 627.86</strain>
    </source>
</reference>
<evidence type="ECO:0008006" key="4">
    <source>
        <dbReference type="Google" id="ProtNLM"/>
    </source>
</evidence>
<keyword evidence="1" id="KW-0732">Signal</keyword>
<evidence type="ECO:0000256" key="1">
    <source>
        <dbReference type="SAM" id="SignalP"/>
    </source>
</evidence>
<feature type="chain" id="PRO_5025670621" description="Extracellular membrane protein CFEM domain-containing protein" evidence="1">
    <location>
        <begin position="18"/>
        <end position="202"/>
    </location>
</feature>
<gene>
    <name evidence="2" type="ORF">BDV96DRAFT_606802</name>
</gene>
<organism evidence="2 3">
    <name type="scientific">Lophiotrema nucula</name>
    <dbReference type="NCBI Taxonomy" id="690887"/>
    <lineage>
        <taxon>Eukaryota</taxon>
        <taxon>Fungi</taxon>
        <taxon>Dikarya</taxon>
        <taxon>Ascomycota</taxon>
        <taxon>Pezizomycotina</taxon>
        <taxon>Dothideomycetes</taxon>
        <taxon>Pleosporomycetidae</taxon>
        <taxon>Pleosporales</taxon>
        <taxon>Lophiotremataceae</taxon>
        <taxon>Lophiotrema</taxon>
    </lineage>
</organism>
<feature type="signal peptide" evidence="1">
    <location>
        <begin position="1"/>
        <end position="17"/>
    </location>
</feature>
<evidence type="ECO:0000313" key="3">
    <source>
        <dbReference type="Proteomes" id="UP000799770"/>
    </source>
</evidence>
<dbReference type="Proteomes" id="UP000799770">
    <property type="component" value="Unassembled WGS sequence"/>
</dbReference>
<evidence type="ECO:0000313" key="2">
    <source>
        <dbReference type="EMBL" id="KAF2107232.1"/>
    </source>
</evidence>
<name>A0A6A5YJ48_9PLEO</name>
<keyword evidence="3" id="KW-1185">Reference proteome</keyword>